<dbReference type="SUPFAM" id="SSF50129">
    <property type="entry name" value="GroES-like"/>
    <property type="match status" value="1"/>
</dbReference>
<dbReference type="InterPro" id="IPR020843">
    <property type="entry name" value="ER"/>
</dbReference>
<dbReference type="GO" id="GO:0016491">
    <property type="term" value="F:oxidoreductase activity"/>
    <property type="evidence" value="ECO:0007669"/>
    <property type="project" value="UniProtKB-KW"/>
</dbReference>
<proteinExistence type="predicted"/>
<dbReference type="Gene3D" id="3.40.50.720">
    <property type="entry name" value="NAD(P)-binding Rossmann-like Domain"/>
    <property type="match status" value="1"/>
</dbReference>
<keyword evidence="1" id="KW-0560">Oxidoreductase</keyword>
<dbReference type="InterPro" id="IPR052100">
    <property type="entry name" value="SV-ATPase_mito-regulator"/>
</dbReference>
<protein>
    <submittedName>
        <fullName evidence="3">Zinc-containing alcohol dehydrogenase</fullName>
    </submittedName>
</protein>
<evidence type="ECO:0000256" key="1">
    <source>
        <dbReference type="ARBA" id="ARBA00023002"/>
    </source>
</evidence>
<accession>K4KKK4</accession>
<dbReference type="Proteomes" id="UP000000466">
    <property type="component" value="Chromosome"/>
</dbReference>
<dbReference type="OrthoDB" id="9785812at2"/>
<evidence type="ECO:0000259" key="2">
    <source>
        <dbReference type="SMART" id="SM00829"/>
    </source>
</evidence>
<evidence type="ECO:0000313" key="3">
    <source>
        <dbReference type="EMBL" id="AFU99551.1"/>
    </source>
</evidence>
<dbReference type="PANTHER" id="PTHR44054">
    <property type="entry name" value="SYNAPTIC VESICLE MEMBRANE PROTEIN VAT-1 HOMOLOG-LIKE"/>
    <property type="match status" value="1"/>
</dbReference>
<dbReference type="HOGENOM" id="CLU_026673_3_1_6"/>
<dbReference type="EMBL" id="CP003746">
    <property type="protein sequence ID" value="AFU99551.1"/>
    <property type="molecule type" value="Genomic_DNA"/>
</dbReference>
<organism evidence="3 4">
    <name type="scientific">Simiduia agarivorans (strain DSM 21679 / JCM 13881 / BCRC 17597 / SA1)</name>
    <dbReference type="NCBI Taxonomy" id="1117647"/>
    <lineage>
        <taxon>Bacteria</taxon>
        <taxon>Pseudomonadati</taxon>
        <taxon>Pseudomonadota</taxon>
        <taxon>Gammaproteobacteria</taxon>
        <taxon>Cellvibrionales</taxon>
        <taxon>Cellvibrionaceae</taxon>
        <taxon>Simiduia</taxon>
    </lineage>
</organism>
<dbReference type="KEGG" id="saga:M5M_11870"/>
<evidence type="ECO:0000313" key="4">
    <source>
        <dbReference type="Proteomes" id="UP000000466"/>
    </source>
</evidence>
<name>K4KKK4_SIMAS</name>
<dbReference type="InterPro" id="IPR036291">
    <property type="entry name" value="NAD(P)-bd_dom_sf"/>
</dbReference>
<dbReference type="InterPro" id="IPR011032">
    <property type="entry name" value="GroES-like_sf"/>
</dbReference>
<dbReference type="RefSeq" id="WP_015047715.1">
    <property type="nucleotide sequence ID" value="NC_018868.3"/>
</dbReference>
<dbReference type="SMART" id="SM00829">
    <property type="entry name" value="PKS_ER"/>
    <property type="match status" value="1"/>
</dbReference>
<sequence>MTRDEACTRQVWRTPKAGALSDLAMCTEPMPALAPEKIRVSVQAVGLNFADIFALTGLYSATPAGSFVPGLEFSGVVVAVGEQAATDFKPGDRIFGCIRFGAYADSVDVLPQHCRGLPDDWTYEQGAAFAVQALTAFYALTELGNIKPGQQVLVQSAAGGVGLQAMKMARAMGANPIGTVGNEHKKRFLHALGFTDVLVRGPDFGKQLQSHLGERPLHLVLDGIGGAVQKNAFDLLAPMGRLVAFGAAEFTPGNKPNWLKIAWRYLTRPRYDLLNMISENKSVLGFNLIWLWQEQALFDALLEGCVALNLSPPHVGHVFAFADAKAALDCLRSGQSVGKVVLVQSP</sequence>
<gene>
    <name evidence="3" type="ordered locus">M5M_11870</name>
</gene>
<dbReference type="Pfam" id="PF08240">
    <property type="entry name" value="ADH_N"/>
    <property type="match status" value="1"/>
</dbReference>
<dbReference type="SUPFAM" id="SSF51735">
    <property type="entry name" value="NAD(P)-binding Rossmann-fold domains"/>
    <property type="match status" value="1"/>
</dbReference>
<dbReference type="AlphaFoldDB" id="K4KKK4"/>
<feature type="domain" description="Enoyl reductase (ER)" evidence="2">
    <location>
        <begin position="18"/>
        <end position="342"/>
    </location>
</feature>
<keyword evidence="4" id="KW-1185">Reference proteome</keyword>
<dbReference type="Gene3D" id="3.90.180.10">
    <property type="entry name" value="Medium-chain alcohol dehydrogenases, catalytic domain"/>
    <property type="match status" value="1"/>
</dbReference>
<dbReference type="PANTHER" id="PTHR44054:SF1">
    <property type="entry name" value="SYNAPTIC VESICLE MEMBRANE PROTEIN VAT-1 HOMOLOG"/>
    <property type="match status" value="1"/>
</dbReference>
<dbReference type="Pfam" id="PF00107">
    <property type="entry name" value="ADH_zinc_N"/>
    <property type="match status" value="1"/>
</dbReference>
<dbReference type="STRING" id="1117647.M5M_11870"/>
<reference evidence="3 4" key="1">
    <citation type="journal article" date="2013" name="Genome Announc.">
        <title>Complete genome sequence of Simiduia agarivorans SA1(T), a marine bacterium able to degrade a variety of polysaccharides.</title>
        <authorList>
            <person name="Lin S.Y."/>
            <person name="Shieh W.Y."/>
            <person name="Chen J.S."/>
            <person name="Tang S.L."/>
        </authorList>
    </citation>
    <scope>NUCLEOTIDE SEQUENCE [LARGE SCALE GENOMIC DNA]</scope>
    <source>
        <strain evidence="4">DSM 21679 / JCM 13881 / BCRC 17597 / SA1</strain>
    </source>
</reference>
<dbReference type="eggNOG" id="COG0604">
    <property type="taxonomic scope" value="Bacteria"/>
</dbReference>
<dbReference type="InterPro" id="IPR013149">
    <property type="entry name" value="ADH-like_C"/>
</dbReference>
<dbReference type="InterPro" id="IPR013154">
    <property type="entry name" value="ADH-like_N"/>
</dbReference>